<reference evidence="5 6" key="1">
    <citation type="submission" date="2020-06" db="EMBL/GenBank/DDBJ databases">
        <title>Rheinheimera sp. nov., a marine bacterium isolated from coastal.</title>
        <authorList>
            <person name="Yu Q."/>
            <person name="Qi Y."/>
            <person name="Pu J."/>
        </authorList>
    </citation>
    <scope>NUCLEOTIDE SEQUENCE [LARGE SCALE GENOMIC DNA]</scope>
    <source>
        <strain evidence="5 6">YQF-2</strain>
    </source>
</reference>
<feature type="domain" description="PTS EIIA type-1" evidence="4">
    <location>
        <begin position="15"/>
        <end position="131"/>
    </location>
</feature>
<organism evidence="5 6">
    <name type="scientific">Rheinheimera lutimaris</name>
    <dbReference type="NCBI Taxonomy" id="2740584"/>
    <lineage>
        <taxon>Bacteria</taxon>
        <taxon>Pseudomonadati</taxon>
        <taxon>Pseudomonadota</taxon>
        <taxon>Gammaproteobacteria</taxon>
        <taxon>Chromatiales</taxon>
        <taxon>Chromatiaceae</taxon>
        <taxon>Rheinheimera</taxon>
    </lineage>
</organism>
<sequence>MLTWLPQLTGLDGIAVKSPATGMVLPLSAHPDLLYNANVLALALCIKLQHGTLTAPFAGHYSACLQSNRRLRFRHSSGLTAQLDLPHSVTNSNGKGMITLTHADSMVRAGQPVVKLDLQYLQNDNSSCYAVLMLLPHPAIQNVFCAEHYVEAASDTAIIIQLNNK</sequence>
<dbReference type="GO" id="GO:0009401">
    <property type="term" value="P:phosphoenolpyruvate-dependent sugar phosphotransferase system"/>
    <property type="evidence" value="ECO:0007669"/>
    <property type="project" value="InterPro"/>
</dbReference>
<proteinExistence type="predicted"/>
<gene>
    <name evidence="5" type="ORF">HRH59_15985</name>
</gene>
<dbReference type="SUPFAM" id="SSF51261">
    <property type="entry name" value="Duplicated hybrid motif"/>
    <property type="match status" value="1"/>
</dbReference>
<protein>
    <submittedName>
        <fullName evidence="5">PTS glucose transporter subunit IIA</fullName>
    </submittedName>
</protein>
<dbReference type="InterPro" id="IPR001127">
    <property type="entry name" value="PTS_EIIA_1_perm"/>
</dbReference>
<keyword evidence="3" id="KW-0808">Transferase</keyword>
<dbReference type="InterPro" id="IPR011055">
    <property type="entry name" value="Dup_hybrid_motif"/>
</dbReference>
<evidence type="ECO:0000256" key="3">
    <source>
        <dbReference type="ARBA" id="ARBA00022679"/>
    </source>
</evidence>
<dbReference type="GO" id="GO:0016740">
    <property type="term" value="F:transferase activity"/>
    <property type="evidence" value="ECO:0007669"/>
    <property type="project" value="UniProtKB-KW"/>
</dbReference>
<dbReference type="Gene3D" id="2.70.70.10">
    <property type="entry name" value="Glucose Permease (Domain IIA)"/>
    <property type="match status" value="1"/>
</dbReference>
<keyword evidence="2 5" id="KW-0762">Sugar transport</keyword>
<name>A0A7Y5ATH3_9GAMM</name>
<evidence type="ECO:0000256" key="1">
    <source>
        <dbReference type="ARBA" id="ARBA00022448"/>
    </source>
</evidence>
<dbReference type="AlphaFoldDB" id="A0A7Y5ATH3"/>
<dbReference type="EMBL" id="JABSOD010000021">
    <property type="protein sequence ID" value="NRQ44044.1"/>
    <property type="molecule type" value="Genomic_DNA"/>
</dbReference>
<accession>A0A7Y5ATH3</accession>
<dbReference type="Proteomes" id="UP000523161">
    <property type="component" value="Unassembled WGS sequence"/>
</dbReference>
<dbReference type="Pfam" id="PF00358">
    <property type="entry name" value="PTS_EIIA_1"/>
    <property type="match status" value="1"/>
</dbReference>
<evidence type="ECO:0000313" key="5">
    <source>
        <dbReference type="EMBL" id="NRQ44044.1"/>
    </source>
</evidence>
<dbReference type="RefSeq" id="WP_173502277.1">
    <property type="nucleotide sequence ID" value="NZ_JABSOD010000021.1"/>
</dbReference>
<evidence type="ECO:0000313" key="6">
    <source>
        <dbReference type="Proteomes" id="UP000523161"/>
    </source>
</evidence>
<keyword evidence="1" id="KW-0813">Transport</keyword>
<comment type="caution">
    <text evidence="5">The sequence shown here is derived from an EMBL/GenBank/DDBJ whole genome shotgun (WGS) entry which is preliminary data.</text>
</comment>
<evidence type="ECO:0000256" key="2">
    <source>
        <dbReference type="ARBA" id="ARBA00022597"/>
    </source>
</evidence>
<evidence type="ECO:0000259" key="4">
    <source>
        <dbReference type="Pfam" id="PF00358"/>
    </source>
</evidence>
<keyword evidence="6" id="KW-1185">Reference proteome</keyword>